<keyword evidence="5 7" id="KW-0630">Potassium</keyword>
<reference evidence="11" key="1">
    <citation type="submission" date="2020-12" db="EMBL/GenBank/DDBJ databases">
        <title>Bacterial taxonomy.</title>
        <authorList>
            <person name="Pan X."/>
        </authorList>
    </citation>
    <scope>NUCLEOTIDE SEQUENCE</scope>
    <source>
        <strain evidence="11">KCTC 52957</strain>
    </source>
</reference>
<dbReference type="Gene3D" id="3.40.50.300">
    <property type="entry name" value="P-loop containing nucleotide triphosphate hydrolases"/>
    <property type="match status" value="1"/>
</dbReference>
<feature type="binding site" evidence="7">
    <location>
        <position position="223"/>
    </location>
    <ligand>
        <name>K(+)</name>
        <dbReference type="ChEBI" id="CHEBI:29103"/>
    </ligand>
</feature>
<dbReference type="EC" id="3.6.-.-" evidence="7"/>
<dbReference type="InterPro" id="IPR005225">
    <property type="entry name" value="Small_GTP-bd"/>
</dbReference>
<dbReference type="InterPro" id="IPR031168">
    <property type="entry name" value="G_TrmE"/>
</dbReference>
<comment type="cofactor">
    <cofactor evidence="7">
        <name>K(+)</name>
        <dbReference type="ChEBI" id="CHEBI:29103"/>
    </cofactor>
    <text evidence="7">Binds 1 potassium ion per subunit.</text>
</comment>
<evidence type="ECO:0000256" key="1">
    <source>
        <dbReference type="ARBA" id="ARBA00011043"/>
    </source>
</evidence>
<comment type="caution">
    <text evidence="7">Lacks conserved residue(s) required for the propagation of feature annotation.</text>
</comment>
<keyword evidence="4 7" id="KW-0378">Hydrolase</keyword>
<feature type="binding site" evidence="7">
    <location>
        <begin position="223"/>
        <end position="228"/>
    </location>
    <ligand>
        <name>GTP</name>
        <dbReference type="ChEBI" id="CHEBI:37565"/>
    </ligand>
</feature>
<dbReference type="GO" id="GO:0030488">
    <property type="term" value="P:tRNA methylation"/>
    <property type="evidence" value="ECO:0007669"/>
    <property type="project" value="TreeGrafter"/>
</dbReference>
<dbReference type="RefSeq" id="WP_198914700.1">
    <property type="nucleotide sequence ID" value="NZ_JAEKPD010000001.1"/>
</dbReference>
<dbReference type="NCBIfam" id="NF003661">
    <property type="entry name" value="PRK05291.1-3"/>
    <property type="match status" value="1"/>
</dbReference>
<keyword evidence="7" id="KW-0479">Metal-binding</keyword>
<keyword evidence="12" id="KW-1185">Reference proteome</keyword>
<dbReference type="PANTHER" id="PTHR42714:SF2">
    <property type="entry name" value="TRNA MODIFICATION GTPASE GTPBP3, MITOCHONDRIAL"/>
    <property type="match status" value="1"/>
</dbReference>
<dbReference type="Pfam" id="PF01926">
    <property type="entry name" value="MMR_HSR1"/>
    <property type="match status" value="1"/>
</dbReference>
<dbReference type="HAMAP" id="MF_00379">
    <property type="entry name" value="GTPase_MnmE"/>
    <property type="match status" value="1"/>
</dbReference>
<dbReference type="InterPro" id="IPR018948">
    <property type="entry name" value="GTP-bd_TrmE_N"/>
</dbReference>
<dbReference type="GO" id="GO:0005525">
    <property type="term" value="F:GTP binding"/>
    <property type="evidence" value="ECO:0007669"/>
    <property type="project" value="UniProtKB-UniRule"/>
</dbReference>
<keyword evidence="7" id="KW-0460">Magnesium</keyword>
<comment type="subunit">
    <text evidence="7">Homodimer. Heterotetramer of two MnmE and two MnmG subunits.</text>
</comment>
<feature type="binding site" evidence="7">
    <location>
        <position position="424"/>
    </location>
    <ligand>
        <name>(6S)-5-formyl-5,6,7,8-tetrahydrofolate</name>
        <dbReference type="ChEBI" id="CHEBI:57457"/>
    </ligand>
</feature>
<keyword evidence="6 7" id="KW-0342">GTP-binding</keyword>
<dbReference type="GO" id="GO:0002098">
    <property type="term" value="P:tRNA wobble uridine modification"/>
    <property type="evidence" value="ECO:0007669"/>
    <property type="project" value="TreeGrafter"/>
</dbReference>
<feature type="binding site" evidence="7">
    <location>
        <position position="242"/>
    </location>
    <ligand>
        <name>K(+)</name>
        <dbReference type="ChEBI" id="CHEBI:29103"/>
    </ligand>
</feature>
<keyword evidence="7" id="KW-0963">Cytoplasm</keyword>
<keyword evidence="2 7" id="KW-0819">tRNA processing</keyword>
<evidence type="ECO:0000256" key="4">
    <source>
        <dbReference type="ARBA" id="ARBA00022801"/>
    </source>
</evidence>
<dbReference type="GO" id="GO:0003924">
    <property type="term" value="F:GTPase activity"/>
    <property type="evidence" value="ECO:0007669"/>
    <property type="project" value="UniProtKB-UniRule"/>
</dbReference>
<comment type="function">
    <text evidence="7">Exhibits a very high intrinsic GTPase hydrolysis rate. Involved in the addition of a carboxymethylaminomethyl (cmnm) group at the wobble position (U34) of certain tRNAs, forming tRNA-cmnm(5)s(2)U34.</text>
</comment>
<dbReference type="InterPro" id="IPR004520">
    <property type="entry name" value="GTPase_MnmE"/>
</dbReference>
<dbReference type="CDD" id="cd04164">
    <property type="entry name" value="trmE"/>
    <property type="match status" value="1"/>
</dbReference>
<dbReference type="InterPro" id="IPR027266">
    <property type="entry name" value="TrmE/GcvT-like"/>
</dbReference>
<evidence type="ECO:0000256" key="6">
    <source>
        <dbReference type="ARBA" id="ARBA00023134"/>
    </source>
</evidence>
<proteinExistence type="inferred from homology"/>
<dbReference type="Gene3D" id="1.20.120.430">
    <property type="entry name" value="tRNA modification GTPase MnmE domain 2"/>
    <property type="match status" value="1"/>
</dbReference>
<gene>
    <name evidence="7 11" type="primary">mnmE</name>
    <name evidence="7" type="synonym">trmE</name>
    <name evidence="11" type="ORF">ILP92_02130</name>
</gene>
<evidence type="ECO:0000256" key="2">
    <source>
        <dbReference type="ARBA" id="ARBA00022694"/>
    </source>
</evidence>
<feature type="domain" description="G" evidence="8">
    <location>
        <begin position="215"/>
        <end position="302"/>
    </location>
</feature>
<feature type="binding site" evidence="7">
    <location>
        <position position="248"/>
    </location>
    <ligand>
        <name>Mg(2+)</name>
        <dbReference type="ChEBI" id="CHEBI:18420"/>
    </ligand>
</feature>
<feature type="binding site" evidence="7">
    <location>
        <position position="244"/>
    </location>
    <ligand>
        <name>K(+)</name>
        <dbReference type="ChEBI" id="CHEBI:29103"/>
    </ligand>
</feature>
<dbReference type="FunFam" id="3.30.1360.120:FF:000007">
    <property type="entry name" value="tRNA modification GTPase GTPBP3, mitochondrial"/>
    <property type="match status" value="1"/>
</dbReference>
<evidence type="ECO:0000313" key="11">
    <source>
        <dbReference type="EMBL" id="MBJ3761546.1"/>
    </source>
</evidence>
<evidence type="ECO:0000256" key="7">
    <source>
        <dbReference type="HAMAP-Rule" id="MF_00379"/>
    </source>
</evidence>
<feature type="binding site" evidence="7">
    <location>
        <begin position="242"/>
        <end position="248"/>
    </location>
    <ligand>
        <name>GTP</name>
        <dbReference type="ChEBI" id="CHEBI:37565"/>
    </ligand>
</feature>
<comment type="subcellular location">
    <subcellularLocation>
        <location evidence="7">Cytoplasm</location>
    </subcellularLocation>
</comment>
<comment type="similarity">
    <text evidence="1 7">Belongs to the TRAFAC class TrmE-Era-EngA-EngB-Septin-like GTPase superfamily. TrmE GTPase family.</text>
</comment>
<feature type="binding site" evidence="7">
    <location>
        <position position="117"/>
    </location>
    <ligand>
        <name>(6S)-5-formyl-5,6,7,8-tetrahydrofolate</name>
        <dbReference type="ChEBI" id="CHEBI:57457"/>
    </ligand>
</feature>
<evidence type="ECO:0000256" key="3">
    <source>
        <dbReference type="ARBA" id="ARBA00022741"/>
    </source>
</evidence>
<dbReference type="Gene3D" id="3.30.1360.120">
    <property type="entry name" value="Probable tRNA modification gtpase trme, domain 1"/>
    <property type="match status" value="1"/>
</dbReference>
<dbReference type="EMBL" id="JAEKPD010000001">
    <property type="protein sequence ID" value="MBJ3761546.1"/>
    <property type="molecule type" value="Genomic_DNA"/>
</dbReference>
<feature type="binding site" evidence="7">
    <location>
        <position position="247"/>
    </location>
    <ligand>
        <name>K(+)</name>
        <dbReference type="ChEBI" id="CHEBI:29103"/>
    </ligand>
</feature>
<evidence type="ECO:0000313" key="12">
    <source>
        <dbReference type="Proteomes" id="UP000642488"/>
    </source>
</evidence>
<feature type="binding site" evidence="7">
    <location>
        <position position="20"/>
    </location>
    <ligand>
        <name>(6S)-5-formyl-5,6,7,8-tetrahydrofolate</name>
        <dbReference type="ChEBI" id="CHEBI:57457"/>
    </ligand>
</feature>
<evidence type="ECO:0000256" key="5">
    <source>
        <dbReference type="ARBA" id="ARBA00022958"/>
    </source>
</evidence>
<dbReference type="InterPro" id="IPR025867">
    <property type="entry name" value="MnmE_helical"/>
</dbReference>
<feature type="binding site" evidence="7">
    <location>
        <position position="227"/>
    </location>
    <ligand>
        <name>Mg(2+)</name>
        <dbReference type="ChEBI" id="CHEBI:18420"/>
    </ligand>
</feature>
<feature type="domain" description="GTP-binding protein TrmE N-terminal" evidence="9">
    <location>
        <begin position="3"/>
        <end position="117"/>
    </location>
</feature>
<dbReference type="Proteomes" id="UP000642488">
    <property type="component" value="Unassembled WGS sequence"/>
</dbReference>
<feature type="binding site" evidence="7">
    <location>
        <begin position="267"/>
        <end position="270"/>
    </location>
    <ligand>
        <name>GTP</name>
        <dbReference type="ChEBI" id="CHEBI:37565"/>
    </ligand>
</feature>
<evidence type="ECO:0000259" key="8">
    <source>
        <dbReference type="Pfam" id="PF01926"/>
    </source>
</evidence>
<keyword evidence="3 7" id="KW-0547">Nucleotide-binding</keyword>
<dbReference type="Pfam" id="PF10396">
    <property type="entry name" value="TrmE_N"/>
    <property type="match status" value="1"/>
</dbReference>
<dbReference type="SUPFAM" id="SSF52540">
    <property type="entry name" value="P-loop containing nucleoside triphosphate hydrolases"/>
    <property type="match status" value="1"/>
</dbReference>
<sequence>MDTIFAEATAPGKAGVAVIRISGPAALEAGRSLVGPLPDFHRASLRMIRSLDGSTLDHGLVLAFPAGASFTGEDVVELQIHGSRAVVSAILHTLEDLPALRQAAPGEFTRRALDNERLDLTQVEGLADLIEAETELQRLQAQRVLSGEISAKVLEWRRKLIEAAALIEATLDFADEEVPVDVFPDVLDLIDQVRSDLLVQISGYGASERIRDGFQVAIMGPPNAGKSTLMNAIARREVALTSSIAGTTRDVIEVRVDIQGIPVTFLDTAGLRETEDPLEAAGISLARRRARDADLRIFLATKDTEIFDDLSGDDFVLKGKADIADGVVSGKTGQGVDQMIARIAYILRAKTATPSVAIRERHATAMRDAVSCLSEATDGVNQERDSEIVAESLRSAVKSLEELIGRVDTDDLLGDIFSRFCIGK</sequence>
<dbReference type="NCBIfam" id="TIGR00231">
    <property type="entry name" value="small_GTP"/>
    <property type="match status" value="1"/>
</dbReference>
<evidence type="ECO:0000259" key="10">
    <source>
        <dbReference type="Pfam" id="PF12631"/>
    </source>
</evidence>
<dbReference type="PANTHER" id="PTHR42714">
    <property type="entry name" value="TRNA MODIFICATION GTPASE GTPBP3"/>
    <property type="match status" value="1"/>
</dbReference>
<dbReference type="InterPro" id="IPR027417">
    <property type="entry name" value="P-loop_NTPase"/>
</dbReference>
<accession>A0A934IF14</accession>
<feature type="binding site" evidence="7">
    <location>
        <position position="77"/>
    </location>
    <ligand>
        <name>(6S)-5-formyl-5,6,7,8-tetrahydrofolate</name>
        <dbReference type="ChEBI" id="CHEBI:57457"/>
    </ligand>
</feature>
<protein>
    <recommendedName>
        <fullName evidence="7">tRNA modification GTPase MnmE</fullName>
        <ecNumber evidence="7">3.6.-.-</ecNumber>
    </recommendedName>
</protein>
<dbReference type="CDD" id="cd14858">
    <property type="entry name" value="TrmE_N"/>
    <property type="match status" value="1"/>
</dbReference>
<name>A0A934IF14_9RHOB</name>
<dbReference type="Pfam" id="PF12631">
    <property type="entry name" value="MnmE_helical"/>
    <property type="match status" value="1"/>
</dbReference>
<dbReference type="AlphaFoldDB" id="A0A934IF14"/>
<dbReference type="InterPro" id="IPR027368">
    <property type="entry name" value="MnmE_dom2"/>
</dbReference>
<evidence type="ECO:0000259" key="9">
    <source>
        <dbReference type="Pfam" id="PF10396"/>
    </source>
</evidence>
<organism evidence="11 12">
    <name type="scientific">Palleronia pontilimi</name>
    <dbReference type="NCBI Taxonomy" id="1964209"/>
    <lineage>
        <taxon>Bacteria</taxon>
        <taxon>Pseudomonadati</taxon>
        <taxon>Pseudomonadota</taxon>
        <taxon>Alphaproteobacteria</taxon>
        <taxon>Rhodobacterales</taxon>
        <taxon>Roseobacteraceae</taxon>
        <taxon>Palleronia</taxon>
    </lineage>
</organism>
<dbReference type="InterPro" id="IPR006073">
    <property type="entry name" value="GTP-bd"/>
</dbReference>
<dbReference type="SUPFAM" id="SSF116878">
    <property type="entry name" value="TrmE connector domain"/>
    <property type="match status" value="1"/>
</dbReference>
<dbReference type="GO" id="GO:0046872">
    <property type="term" value="F:metal ion binding"/>
    <property type="evidence" value="ECO:0007669"/>
    <property type="project" value="UniProtKB-KW"/>
</dbReference>
<dbReference type="GO" id="GO:0005737">
    <property type="term" value="C:cytoplasm"/>
    <property type="evidence" value="ECO:0007669"/>
    <property type="project" value="UniProtKB-SubCell"/>
</dbReference>
<dbReference type="SUPFAM" id="SSF103025">
    <property type="entry name" value="Folate-binding domain"/>
    <property type="match status" value="1"/>
</dbReference>
<comment type="caution">
    <text evidence="11">The sequence shown here is derived from an EMBL/GenBank/DDBJ whole genome shotgun (WGS) entry which is preliminary data.</text>
</comment>
<feature type="domain" description="MnmE helical" evidence="10">
    <location>
        <begin position="120"/>
        <end position="421"/>
    </location>
</feature>